<dbReference type="GO" id="GO:0009279">
    <property type="term" value="C:cell outer membrane"/>
    <property type="evidence" value="ECO:0007669"/>
    <property type="project" value="UniProtKB-SubCell"/>
</dbReference>
<dbReference type="RefSeq" id="WP_136009859.1">
    <property type="nucleotide sequence ID" value="NZ_SRYZ01000013.1"/>
</dbReference>
<dbReference type="EMBL" id="SRYZ01000013">
    <property type="protein sequence ID" value="TGY06834.1"/>
    <property type="molecule type" value="Genomic_DNA"/>
</dbReference>
<dbReference type="SUPFAM" id="SSF56935">
    <property type="entry name" value="Porins"/>
    <property type="match status" value="1"/>
</dbReference>
<dbReference type="Pfam" id="PF14905">
    <property type="entry name" value="OMP_b-brl_3"/>
    <property type="match status" value="1"/>
</dbReference>
<name>A0A4S2B1B4_9BACE</name>
<proteinExistence type="predicted"/>
<comment type="caution">
    <text evidence="5">The sequence shown here is derived from an EMBL/GenBank/DDBJ whole genome shotgun (WGS) entry which is preliminary data.</text>
</comment>
<dbReference type="Gene3D" id="2.40.170.20">
    <property type="entry name" value="TonB-dependent receptor, beta-barrel domain"/>
    <property type="match status" value="1"/>
</dbReference>
<evidence type="ECO:0000256" key="3">
    <source>
        <dbReference type="ARBA" id="ARBA00023237"/>
    </source>
</evidence>
<comment type="subcellular location">
    <subcellularLocation>
        <location evidence="1">Cell outer membrane</location>
    </subcellularLocation>
</comment>
<evidence type="ECO:0000313" key="5">
    <source>
        <dbReference type="EMBL" id="TGY06834.1"/>
    </source>
</evidence>
<gene>
    <name evidence="5" type="ORF">E5355_07640</name>
</gene>
<dbReference type="AlphaFoldDB" id="A0A4S2B1B4"/>
<feature type="domain" description="Outer membrane protein beta-barrel" evidence="4">
    <location>
        <begin position="255"/>
        <end position="631"/>
    </location>
</feature>
<keyword evidence="6" id="KW-1185">Reference proteome</keyword>
<accession>A0A4S2B1B4</accession>
<keyword evidence="2" id="KW-0472">Membrane</keyword>
<evidence type="ECO:0000256" key="1">
    <source>
        <dbReference type="ARBA" id="ARBA00004442"/>
    </source>
</evidence>
<evidence type="ECO:0000313" key="6">
    <source>
        <dbReference type="Proteomes" id="UP000310532"/>
    </source>
</evidence>
<keyword evidence="5" id="KW-0675">Receptor</keyword>
<protein>
    <submittedName>
        <fullName evidence="5">TonB-dependent receptor</fullName>
    </submittedName>
</protein>
<evidence type="ECO:0000259" key="4">
    <source>
        <dbReference type="Pfam" id="PF14905"/>
    </source>
</evidence>
<organism evidence="5 6">
    <name type="scientific">Bacteroides muris</name>
    <name type="common">ex Afrizal et al. 2022</name>
    <dbReference type="NCBI Taxonomy" id="2516960"/>
    <lineage>
        <taxon>Bacteria</taxon>
        <taxon>Pseudomonadati</taxon>
        <taxon>Bacteroidota</taxon>
        <taxon>Bacteroidia</taxon>
        <taxon>Bacteroidales</taxon>
        <taxon>Bacteroidaceae</taxon>
        <taxon>Bacteroides</taxon>
    </lineage>
</organism>
<dbReference type="InterPro" id="IPR041700">
    <property type="entry name" value="OMP_b-brl_3"/>
</dbReference>
<evidence type="ECO:0000256" key="2">
    <source>
        <dbReference type="ARBA" id="ARBA00023136"/>
    </source>
</evidence>
<reference evidence="5 6" key="1">
    <citation type="submission" date="2019-04" db="EMBL/GenBank/DDBJ databases">
        <title>Microbes associate with the intestines of laboratory mice.</title>
        <authorList>
            <person name="Navarre W."/>
            <person name="Wong E."/>
            <person name="Huang K."/>
            <person name="Tropini C."/>
            <person name="Ng K."/>
            <person name="Yu B."/>
        </authorList>
    </citation>
    <scope>NUCLEOTIDE SEQUENCE [LARGE SCALE GENOMIC DNA]</scope>
    <source>
        <strain evidence="5 6">NM69_E16B</strain>
    </source>
</reference>
<dbReference type="InterPro" id="IPR036942">
    <property type="entry name" value="Beta-barrel_TonB_sf"/>
</dbReference>
<keyword evidence="3" id="KW-0998">Cell outer membrane</keyword>
<sequence>MVTQVQNSSLASAGTANDVLRKTPGVVDDGDGLKVLGRGTPEVYINGRKVRDASELDQLASGNIRNVEVVTNPGGRYDASVKAVIRIQTKKAQGEGFGFNSRTKAEYTKKAGWLEQFNFNYRKGKFDLFGLLFYSDSYYWKAHQAVQDTYLDKHWTQESRTDANSRTHSLTGSLGMNYVLDDNHSLGVTYRTTKRPYARDYMTVGTDVVRDDMPYESSVNDSRGSSENMRHALDFYYRGKVGGWSVDFDGNAIWQSAEAETKVEEQTADAAKEVSRRTVTTASDTDYRFYAAKMTWTRPVWGGSLVLGAEDGHINRTMDYRNNEGILEDNLDKIRVNNASAFAEFSRQLGKVNAQVGIRYEYDDFNYYVNRERRSDQSKVYHNLFPSATLLLPVGSTRFMLQYRSEIRRSFYSQLSSQVSYINQYTYEGGNPLLRPVLTHSVGLGVSWRWLTGQLGYQHVKDDIFNTSEPYSDDEPIIALVSQKNAQAYDMLFASATASPSIGIWSPAWTVSINKQWMELEAPGGTVRLDNPLVMLNWENSLNLPGDFQLSVGVRWMSTGEMQNTRLMDDTWMMNASLYKAILKGRLSFLLQADDIFDTQKQNGMLYSGKVRTIRMFNAPNSRCVSLTVRYKLNAAKIKYKGTGAGDSQKSRM</sequence>
<dbReference type="Proteomes" id="UP000310532">
    <property type="component" value="Unassembled WGS sequence"/>
</dbReference>